<keyword evidence="10" id="KW-0406">Ion transport</keyword>
<gene>
    <name evidence="14" type="primary">norM</name>
    <name evidence="14" type="ORF">NCTC13765_00566</name>
</gene>
<evidence type="ECO:0000256" key="5">
    <source>
        <dbReference type="ARBA" id="ARBA00022448"/>
    </source>
</evidence>
<feature type="transmembrane region" description="Helical" evidence="13">
    <location>
        <begin position="278"/>
        <end position="301"/>
    </location>
</feature>
<dbReference type="PANTHER" id="PTHR43298">
    <property type="entry name" value="MULTIDRUG RESISTANCE PROTEIN NORM-RELATED"/>
    <property type="match status" value="1"/>
</dbReference>
<feature type="transmembrane region" description="Helical" evidence="13">
    <location>
        <begin position="51"/>
        <end position="74"/>
    </location>
</feature>
<comment type="subcellular location">
    <subcellularLocation>
        <location evidence="2">Cell membrane</location>
        <topology evidence="2">Multi-pass membrane protein</topology>
    </subcellularLocation>
</comment>
<evidence type="ECO:0000256" key="3">
    <source>
        <dbReference type="ARBA" id="ARBA00010199"/>
    </source>
</evidence>
<keyword evidence="7" id="KW-1003">Cell membrane</keyword>
<comment type="similarity">
    <text evidence="3">Belongs to the multi antimicrobial extrusion (MATE) (TC 2.A.66.1) family.</text>
</comment>
<feature type="transmembrane region" description="Helical" evidence="13">
    <location>
        <begin position="94"/>
        <end position="113"/>
    </location>
</feature>
<sequence length="449" mass="50343">MYQTHSIREKMQLFFVIFLPILIYQFANYSASFIDTMMTGQYHTVDLAGVAIATSLWNPFFTFLTGIVSALVPIVGHHLGRGNRERISSDLWQFLYLSLVLAAILFFLVLVGARFALGLMPLETQVVEIAHNYLFYMVLGIVPFLLFSVFRSFFDALGLTRLSMYLMLLVVPFNAFFNYILIYGKFGLPQMGGAGAGLGTALAYWLLLIVVVLVLACHPKIRPYKVFQPRAFQKAEFWEGVKLGLPVGGAVFAESGIFNVVGLYMSKFSSEVIASHQAAMNFATLLYAFPFSVSMAMAIIISYEVGAKRAHDVRTYTRLGRLVAFAFACLTLTFLYVFRFNIAALYGNNRGFIQLTAIFLTYALCFQFADAFAAPIQGILRGYKDTSMPFLIGVFSYWTIPLPLGILLENRTNLGPYAYWIGLIAGIAVCGLLLQRRLLTIERTRLKNQ</sequence>
<evidence type="ECO:0000313" key="14">
    <source>
        <dbReference type="EMBL" id="SUN76120.1"/>
    </source>
</evidence>
<evidence type="ECO:0000256" key="2">
    <source>
        <dbReference type="ARBA" id="ARBA00004651"/>
    </source>
</evidence>
<dbReference type="EMBL" id="UHFR01000005">
    <property type="protein sequence ID" value="SUN76120.1"/>
    <property type="molecule type" value="Genomic_DNA"/>
</dbReference>
<organism evidence="14 15">
    <name type="scientific">Streptococcus massiliensis</name>
    <dbReference type="NCBI Taxonomy" id="313439"/>
    <lineage>
        <taxon>Bacteria</taxon>
        <taxon>Bacillati</taxon>
        <taxon>Bacillota</taxon>
        <taxon>Bacilli</taxon>
        <taxon>Lactobacillales</taxon>
        <taxon>Streptococcaceae</taxon>
        <taxon>Streptococcus</taxon>
    </lineage>
</organism>
<evidence type="ECO:0000256" key="9">
    <source>
        <dbReference type="ARBA" id="ARBA00022989"/>
    </source>
</evidence>
<feature type="transmembrane region" description="Helical" evidence="13">
    <location>
        <begin position="133"/>
        <end position="150"/>
    </location>
</feature>
<protein>
    <recommendedName>
        <fullName evidence="4">Probable multidrug resistance protein NorM</fullName>
    </recommendedName>
    <alternativeName>
        <fullName evidence="12">Multidrug-efflux transporter</fullName>
    </alternativeName>
</protein>
<proteinExistence type="inferred from homology"/>
<dbReference type="OrthoDB" id="9780160at2"/>
<evidence type="ECO:0000256" key="8">
    <source>
        <dbReference type="ARBA" id="ARBA00022692"/>
    </source>
</evidence>
<evidence type="ECO:0000313" key="15">
    <source>
        <dbReference type="Proteomes" id="UP000254634"/>
    </source>
</evidence>
<feature type="transmembrane region" description="Helical" evidence="13">
    <location>
        <begin position="202"/>
        <end position="222"/>
    </location>
</feature>
<comment type="function">
    <text evidence="1">Multidrug efflux pump.</text>
</comment>
<evidence type="ECO:0000256" key="12">
    <source>
        <dbReference type="ARBA" id="ARBA00031636"/>
    </source>
</evidence>
<feature type="transmembrane region" description="Helical" evidence="13">
    <location>
        <begin position="388"/>
        <end position="408"/>
    </location>
</feature>
<evidence type="ECO:0000256" key="13">
    <source>
        <dbReference type="SAM" id="Phobius"/>
    </source>
</evidence>
<dbReference type="NCBIfam" id="TIGR00797">
    <property type="entry name" value="matE"/>
    <property type="match status" value="1"/>
</dbReference>
<keyword evidence="15" id="KW-1185">Reference proteome</keyword>
<keyword evidence="5" id="KW-0813">Transport</keyword>
<dbReference type="RefSeq" id="WP_018371687.1">
    <property type="nucleotide sequence ID" value="NZ_UHFR01000005.1"/>
</dbReference>
<dbReference type="GO" id="GO:0005886">
    <property type="term" value="C:plasma membrane"/>
    <property type="evidence" value="ECO:0007669"/>
    <property type="project" value="UniProtKB-SubCell"/>
</dbReference>
<dbReference type="CDD" id="cd13131">
    <property type="entry name" value="MATE_NorM_like"/>
    <property type="match status" value="1"/>
</dbReference>
<evidence type="ECO:0000256" key="4">
    <source>
        <dbReference type="ARBA" id="ARBA00020268"/>
    </source>
</evidence>
<dbReference type="AlphaFoldDB" id="A0A380L025"/>
<feature type="transmembrane region" description="Helical" evidence="13">
    <location>
        <begin position="12"/>
        <end position="31"/>
    </location>
</feature>
<dbReference type="Proteomes" id="UP000254634">
    <property type="component" value="Unassembled WGS sequence"/>
</dbReference>
<name>A0A380L025_9STRE</name>
<feature type="transmembrane region" description="Helical" evidence="13">
    <location>
        <begin position="414"/>
        <end position="434"/>
    </location>
</feature>
<evidence type="ECO:0000256" key="7">
    <source>
        <dbReference type="ARBA" id="ARBA00022475"/>
    </source>
</evidence>
<dbReference type="STRING" id="1123307.GCA_000380065_00987"/>
<keyword evidence="8 13" id="KW-0812">Transmembrane</keyword>
<feature type="transmembrane region" description="Helical" evidence="13">
    <location>
        <begin position="352"/>
        <end position="376"/>
    </location>
</feature>
<dbReference type="GO" id="GO:0006811">
    <property type="term" value="P:monoatomic ion transport"/>
    <property type="evidence" value="ECO:0007669"/>
    <property type="project" value="UniProtKB-KW"/>
</dbReference>
<dbReference type="GO" id="GO:0042910">
    <property type="term" value="F:xenobiotic transmembrane transporter activity"/>
    <property type="evidence" value="ECO:0007669"/>
    <property type="project" value="InterPro"/>
</dbReference>
<dbReference type="PANTHER" id="PTHR43298:SF2">
    <property type="entry name" value="FMN_FAD EXPORTER YEEO-RELATED"/>
    <property type="match status" value="1"/>
</dbReference>
<evidence type="ECO:0000256" key="11">
    <source>
        <dbReference type="ARBA" id="ARBA00023136"/>
    </source>
</evidence>
<feature type="transmembrane region" description="Helical" evidence="13">
    <location>
        <begin position="322"/>
        <end position="346"/>
    </location>
</feature>
<dbReference type="InterPro" id="IPR002528">
    <property type="entry name" value="MATE_fam"/>
</dbReference>
<evidence type="ECO:0000256" key="10">
    <source>
        <dbReference type="ARBA" id="ARBA00023065"/>
    </source>
</evidence>
<reference evidence="14" key="1">
    <citation type="submission" date="2018-06" db="EMBL/GenBank/DDBJ databases">
        <authorList>
            <consortium name="Pathogen Informatics"/>
            <person name="Doyle S."/>
        </authorList>
    </citation>
    <scope>NUCLEOTIDE SEQUENCE [LARGE SCALE GENOMIC DNA]</scope>
    <source>
        <strain evidence="14">NCTC13765</strain>
    </source>
</reference>
<feature type="transmembrane region" description="Helical" evidence="13">
    <location>
        <begin position="243"/>
        <end position="266"/>
    </location>
</feature>
<dbReference type="InterPro" id="IPR050222">
    <property type="entry name" value="MATE_MdtK"/>
</dbReference>
<keyword evidence="11 13" id="KW-0472">Membrane</keyword>
<dbReference type="PIRSF" id="PIRSF006603">
    <property type="entry name" value="DinF"/>
    <property type="match status" value="1"/>
</dbReference>
<dbReference type="Pfam" id="PF01554">
    <property type="entry name" value="MatE"/>
    <property type="match status" value="2"/>
</dbReference>
<feature type="transmembrane region" description="Helical" evidence="13">
    <location>
        <begin position="162"/>
        <end position="182"/>
    </location>
</feature>
<accession>A0A380L025</accession>
<evidence type="ECO:0000256" key="6">
    <source>
        <dbReference type="ARBA" id="ARBA00022449"/>
    </source>
</evidence>
<keyword evidence="6" id="KW-0050">Antiport</keyword>
<evidence type="ECO:0000256" key="1">
    <source>
        <dbReference type="ARBA" id="ARBA00003408"/>
    </source>
</evidence>
<dbReference type="GO" id="GO:0015297">
    <property type="term" value="F:antiporter activity"/>
    <property type="evidence" value="ECO:0007669"/>
    <property type="project" value="UniProtKB-KW"/>
</dbReference>
<dbReference type="InterPro" id="IPR048279">
    <property type="entry name" value="MdtK-like"/>
</dbReference>
<keyword evidence="9 13" id="KW-1133">Transmembrane helix</keyword>